<dbReference type="Proteomes" id="UP001247307">
    <property type="component" value="Unassembled WGS sequence"/>
</dbReference>
<evidence type="ECO:0000313" key="7">
    <source>
        <dbReference type="EMBL" id="MDR6892471.1"/>
    </source>
</evidence>
<dbReference type="PANTHER" id="PTHR39192">
    <property type="entry name" value="IRON UPTAKE SYSTEM COMPONENT EFEO"/>
    <property type="match status" value="1"/>
</dbReference>
<evidence type="ECO:0000259" key="5">
    <source>
        <dbReference type="Pfam" id="PF09375"/>
    </source>
</evidence>
<feature type="domain" description="Imelysin-like" evidence="5">
    <location>
        <begin position="146"/>
        <end position="381"/>
    </location>
</feature>
<sequence length="388" mass="42112">MNRALRRATPAVALLALLATGCTDNRPQGGASGAPGTISVTSTKDACTLSTTTARSGTLTFSVKNEGTDVTEFYLLADDGLRIVGEVENIGPGLTRELVVQAQAGTYKTACKPGMVGSGIRGDFTVEKSGDEPVVSADDKKLADTASANYAAYVKEQTEQLLAGTKRFADAYKAGRDEEARSLYAKTRLHWERIEPVAESFGDLDPQLDAREADLEKGQEWTGWHRAEKDLWAPKGFTPQSSADRAKTADKLVKDTEELAKRTKDLSFTPDQLGNGAKALLDEVASGKVTGEEEAFSHTDLWDFQGNLDGAKVAYEELKPLLLKRNKDLADQLDRRFAATQKELDKYRQGDGWVSYEILTKDQVKALSTSVDGLAEPLSKLTKEVVAK</sequence>
<dbReference type="InterPro" id="IPR034981">
    <property type="entry name" value="Imelysin-like_EfeO/Algp7"/>
</dbReference>
<comment type="subcellular location">
    <subcellularLocation>
        <location evidence="1">Periplasm</location>
    </subcellularLocation>
</comment>
<evidence type="ECO:0000256" key="1">
    <source>
        <dbReference type="ARBA" id="ARBA00004418"/>
    </source>
</evidence>
<feature type="domain" description="EfeO-type cupredoxin-like" evidence="6">
    <location>
        <begin position="13"/>
        <end position="126"/>
    </location>
</feature>
<accession>A0AAE3YIP6</accession>
<name>A0AAE3YIP6_9MICC</name>
<dbReference type="InterPro" id="IPR050894">
    <property type="entry name" value="EfeM/EfeO_iron_uptake"/>
</dbReference>
<dbReference type="InterPro" id="IPR018976">
    <property type="entry name" value="Imelysin-like"/>
</dbReference>
<proteinExistence type="inferred from homology"/>
<gene>
    <name evidence="7" type="ORF">J2S35_001411</name>
</gene>
<comment type="caution">
    <text evidence="7">The sequence shown here is derived from an EMBL/GenBank/DDBJ whole genome shotgun (WGS) entry which is preliminary data.</text>
</comment>
<evidence type="ECO:0000256" key="3">
    <source>
        <dbReference type="ARBA" id="ARBA00022729"/>
    </source>
</evidence>
<dbReference type="InterPro" id="IPR053377">
    <property type="entry name" value="Iron_uptake_EfeM/EfeO"/>
</dbReference>
<dbReference type="NCBIfam" id="NF041757">
    <property type="entry name" value="EfeO"/>
    <property type="match status" value="1"/>
</dbReference>
<dbReference type="EMBL" id="JAVDUI010000001">
    <property type="protein sequence ID" value="MDR6892471.1"/>
    <property type="molecule type" value="Genomic_DNA"/>
</dbReference>
<protein>
    <submittedName>
        <fullName evidence="7">Iron uptake system component EfeO</fullName>
    </submittedName>
</protein>
<evidence type="ECO:0000256" key="2">
    <source>
        <dbReference type="ARBA" id="ARBA00005989"/>
    </source>
</evidence>
<dbReference type="AlphaFoldDB" id="A0AAE3YIP6"/>
<comment type="similarity">
    <text evidence="2">Belongs to the EfeM/EfeO family.</text>
</comment>
<keyword evidence="8" id="KW-1185">Reference proteome</keyword>
<dbReference type="GO" id="GO:0042597">
    <property type="term" value="C:periplasmic space"/>
    <property type="evidence" value="ECO:0007669"/>
    <property type="project" value="UniProtKB-SubCell"/>
</dbReference>
<reference evidence="7" key="1">
    <citation type="submission" date="2023-07" db="EMBL/GenBank/DDBJ databases">
        <title>Sequencing the genomes of 1000 actinobacteria strains.</title>
        <authorList>
            <person name="Klenk H.-P."/>
        </authorList>
    </citation>
    <scope>NUCLEOTIDE SEQUENCE</scope>
    <source>
        <strain evidence="7">DSM 13988</strain>
    </source>
</reference>
<dbReference type="InterPro" id="IPR038352">
    <property type="entry name" value="Imelysin_sf"/>
</dbReference>
<dbReference type="Gene3D" id="1.20.1420.20">
    <property type="entry name" value="M75 peptidase, HXXE motif"/>
    <property type="match status" value="1"/>
</dbReference>
<dbReference type="Pfam" id="PF13473">
    <property type="entry name" value="Cupredoxin_1"/>
    <property type="match status" value="1"/>
</dbReference>
<dbReference type="CDD" id="cd14656">
    <property type="entry name" value="Imelysin-like_EfeO"/>
    <property type="match status" value="1"/>
</dbReference>
<evidence type="ECO:0000256" key="4">
    <source>
        <dbReference type="SAM" id="SignalP"/>
    </source>
</evidence>
<evidence type="ECO:0000313" key="8">
    <source>
        <dbReference type="Proteomes" id="UP001247307"/>
    </source>
</evidence>
<dbReference type="RefSeq" id="WP_309851529.1">
    <property type="nucleotide sequence ID" value="NZ_BAAAIU010000014.1"/>
</dbReference>
<dbReference type="Pfam" id="PF09375">
    <property type="entry name" value="Peptidase_M75"/>
    <property type="match status" value="1"/>
</dbReference>
<dbReference type="PROSITE" id="PS51257">
    <property type="entry name" value="PROKAR_LIPOPROTEIN"/>
    <property type="match status" value="1"/>
</dbReference>
<dbReference type="Gene3D" id="2.60.40.420">
    <property type="entry name" value="Cupredoxins - blue copper proteins"/>
    <property type="match status" value="1"/>
</dbReference>
<organism evidence="7 8">
    <name type="scientific">Falsarthrobacter nasiphocae</name>
    <dbReference type="NCBI Taxonomy" id="189863"/>
    <lineage>
        <taxon>Bacteria</taxon>
        <taxon>Bacillati</taxon>
        <taxon>Actinomycetota</taxon>
        <taxon>Actinomycetes</taxon>
        <taxon>Micrococcales</taxon>
        <taxon>Micrococcaceae</taxon>
        <taxon>Falsarthrobacter</taxon>
    </lineage>
</organism>
<keyword evidence="3 4" id="KW-0732">Signal</keyword>
<dbReference type="InterPro" id="IPR008972">
    <property type="entry name" value="Cupredoxin"/>
</dbReference>
<evidence type="ECO:0000259" key="6">
    <source>
        <dbReference type="Pfam" id="PF13473"/>
    </source>
</evidence>
<dbReference type="PANTHER" id="PTHR39192:SF1">
    <property type="entry name" value="IRON UPTAKE SYSTEM COMPONENT EFEO"/>
    <property type="match status" value="1"/>
</dbReference>
<feature type="signal peptide" evidence="4">
    <location>
        <begin position="1"/>
        <end position="21"/>
    </location>
</feature>
<dbReference type="InterPro" id="IPR028096">
    <property type="entry name" value="EfeO_Cupredoxin"/>
</dbReference>
<feature type="chain" id="PRO_5042246533" evidence="4">
    <location>
        <begin position="22"/>
        <end position="388"/>
    </location>
</feature>